<evidence type="ECO:0000313" key="1">
    <source>
        <dbReference type="EMBL" id="MPM71483.1"/>
    </source>
</evidence>
<evidence type="ECO:0008006" key="2">
    <source>
        <dbReference type="Google" id="ProtNLM"/>
    </source>
</evidence>
<comment type="caution">
    <text evidence="1">The sequence shown here is derived from an EMBL/GenBank/DDBJ whole genome shotgun (WGS) entry which is preliminary data.</text>
</comment>
<dbReference type="EMBL" id="VSSQ01024143">
    <property type="protein sequence ID" value="MPM71483.1"/>
    <property type="molecule type" value="Genomic_DNA"/>
</dbReference>
<gene>
    <name evidence="1" type="ORF">SDC9_118448</name>
</gene>
<proteinExistence type="predicted"/>
<dbReference type="AlphaFoldDB" id="A0A645C7V2"/>
<sequence>MVDASTRDNPSQYIINNELIGYLKPHAVILDLTADPYLTDINPIQVKAIEGIPTGTLDKPVIYENDEVYKNIPEGVNNSIRRTVVSCNAWPGIKPEECMKLYGIQLFPIIQKLIRLSREEFNEDSDDYFVRAIYRGTIEYFEKCEKH</sequence>
<reference evidence="1" key="1">
    <citation type="submission" date="2019-08" db="EMBL/GenBank/DDBJ databases">
        <authorList>
            <person name="Kucharzyk K."/>
            <person name="Murdoch R.W."/>
            <person name="Higgins S."/>
            <person name="Loffler F."/>
        </authorList>
    </citation>
    <scope>NUCLEOTIDE SEQUENCE</scope>
</reference>
<organism evidence="1">
    <name type="scientific">bioreactor metagenome</name>
    <dbReference type="NCBI Taxonomy" id="1076179"/>
    <lineage>
        <taxon>unclassified sequences</taxon>
        <taxon>metagenomes</taxon>
        <taxon>ecological metagenomes</taxon>
    </lineage>
</organism>
<accession>A0A645C7V2</accession>
<name>A0A645C7V2_9ZZZZ</name>
<protein>
    <recommendedName>
        <fullName evidence="2">Alanine dehydrogenase/pyridine nucleotide transhydrogenase NAD(H)-binding domain-containing protein</fullName>
    </recommendedName>
</protein>